<evidence type="ECO:0000256" key="2">
    <source>
        <dbReference type="ARBA" id="ARBA00022490"/>
    </source>
</evidence>
<evidence type="ECO:0000256" key="7">
    <source>
        <dbReference type="ARBA" id="ARBA00048539"/>
    </source>
</evidence>
<comment type="domain">
    <text evidence="8">The N-terminal region contains the highly conserved SGGXDS motif, predicted to be a P-loop motif involved in ATP binding.</text>
</comment>
<dbReference type="Proteomes" id="UP000187608">
    <property type="component" value="Unassembled WGS sequence"/>
</dbReference>
<dbReference type="GO" id="GO:0005524">
    <property type="term" value="F:ATP binding"/>
    <property type="evidence" value="ECO:0007669"/>
    <property type="project" value="UniProtKB-UniRule"/>
</dbReference>
<dbReference type="InterPro" id="IPR011063">
    <property type="entry name" value="TilS/TtcA_N"/>
</dbReference>
<organism evidence="10 11">
    <name type="scientific">Salimicrobium flavidum</name>
    <dbReference type="NCBI Taxonomy" id="570947"/>
    <lineage>
        <taxon>Bacteria</taxon>
        <taxon>Bacillati</taxon>
        <taxon>Bacillota</taxon>
        <taxon>Bacilli</taxon>
        <taxon>Bacillales</taxon>
        <taxon>Bacillaceae</taxon>
        <taxon>Salimicrobium</taxon>
    </lineage>
</organism>
<dbReference type="InterPro" id="IPR012796">
    <property type="entry name" value="Lysidine-tRNA-synth_C"/>
</dbReference>
<keyword evidence="3 8" id="KW-0436">Ligase</keyword>
<dbReference type="GO" id="GO:0005737">
    <property type="term" value="C:cytoplasm"/>
    <property type="evidence" value="ECO:0007669"/>
    <property type="project" value="UniProtKB-SubCell"/>
</dbReference>
<dbReference type="SUPFAM" id="SSF82829">
    <property type="entry name" value="MesJ substrate recognition domain-like"/>
    <property type="match status" value="1"/>
</dbReference>
<gene>
    <name evidence="8" type="primary">tilS</name>
    <name evidence="10" type="ORF">SAMN05421687_11310</name>
</gene>
<evidence type="ECO:0000256" key="5">
    <source>
        <dbReference type="ARBA" id="ARBA00022741"/>
    </source>
</evidence>
<name>A0A1N7KKH8_9BACI</name>
<dbReference type="PANTHER" id="PTHR43033:SF1">
    <property type="entry name" value="TRNA(ILE)-LYSIDINE SYNTHASE-RELATED"/>
    <property type="match status" value="1"/>
</dbReference>
<dbReference type="HAMAP" id="MF_01161">
    <property type="entry name" value="tRNA_Ile_lys_synt"/>
    <property type="match status" value="1"/>
</dbReference>
<dbReference type="NCBIfam" id="TIGR02432">
    <property type="entry name" value="lysidine_TilS_N"/>
    <property type="match status" value="1"/>
</dbReference>
<dbReference type="InterPro" id="IPR012795">
    <property type="entry name" value="tRNA_Ile_lys_synt_N"/>
</dbReference>
<dbReference type="Gene3D" id="3.30.465.60">
    <property type="match status" value="1"/>
</dbReference>
<proteinExistence type="inferred from homology"/>
<accession>A0A1N7KKH8</accession>
<keyword evidence="11" id="KW-1185">Reference proteome</keyword>
<dbReference type="InterPro" id="IPR012094">
    <property type="entry name" value="tRNA_Ile_lys_synt"/>
</dbReference>
<comment type="catalytic activity">
    <reaction evidence="7 8">
        <text>cytidine(34) in tRNA(Ile2) + L-lysine + ATP = lysidine(34) in tRNA(Ile2) + AMP + diphosphate + H(+)</text>
        <dbReference type="Rhea" id="RHEA:43744"/>
        <dbReference type="Rhea" id="RHEA-COMP:10625"/>
        <dbReference type="Rhea" id="RHEA-COMP:10670"/>
        <dbReference type="ChEBI" id="CHEBI:15378"/>
        <dbReference type="ChEBI" id="CHEBI:30616"/>
        <dbReference type="ChEBI" id="CHEBI:32551"/>
        <dbReference type="ChEBI" id="CHEBI:33019"/>
        <dbReference type="ChEBI" id="CHEBI:82748"/>
        <dbReference type="ChEBI" id="CHEBI:83665"/>
        <dbReference type="ChEBI" id="CHEBI:456215"/>
        <dbReference type="EC" id="6.3.4.19"/>
    </reaction>
</comment>
<dbReference type="SUPFAM" id="SSF56037">
    <property type="entry name" value="PheT/TilS domain"/>
    <property type="match status" value="1"/>
</dbReference>
<evidence type="ECO:0000256" key="3">
    <source>
        <dbReference type="ARBA" id="ARBA00022598"/>
    </source>
</evidence>
<dbReference type="Pfam" id="PF01171">
    <property type="entry name" value="ATP_bind_3"/>
    <property type="match status" value="1"/>
</dbReference>
<evidence type="ECO:0000256" key="1">
    <source>
        <dbReference type="ARBA" id="ARBA00004496"/>
    </source>
</evidence>
<feature type="domain" description="Lysidine-tRNA(Ile) synthetase C-terminal" evidence="9">
    <location>
        <begin position="380"/>
        <end position="450"/>
    </location>
</feature>
<dbReference type="AlphaFoldDB" id="A0A1N7KKH8"/>
<evidence type="ECO:0000256" key="8">
    <source>
        <dbReference type="HAMAP-Rule" id="MF_01161"/>
    </source>
</evidence>
<dbReference type="GO" id="GO:0006400">
    <property type="term" value="P:tRNA modification"/>
    <property type="evidence" value="ECO:0007669"/>
    <property type="project" value="UniProtKB-UniRule"/>
</dbReference>
<comment type="similarity">
    <text evidence="8">Belongs to the tRNA(Ile)-lysidine synthase family.</text>
</comment>
<evidence type="ECO:0000256" key="6">
    <source>
        <dbReference type="ARBA" id="ARBA00022840"/>
    </source>
</evidence>
<dbReference type="Pfam" id="PF11734">
    <property type="entry name" value="TilS_C"/>
    <property type="match status" value="1"/>
</dbReference>
<dbReference type="PANTHER" id="PTHR43033">
    <property type="entry name" value="TRNA(ILE)-LYSIDINE SYNTHASE-RELATED"/>
    <property type="match status" value="1"/>
</dbReference>
<protein>
    <recommendedName>
        <fullName evidence="8">tRNA(Ile)-lysidine synthase</fullName>
        <ecNumber evidence="8">6.3.4.19</ecNumber>
    </recommendedName>
    <alternativeName>
        <fullName evidence="8">tRNA(Ile)-2-lysyl-cytidine synthase</fullName>
    </alternativeName>
    <alternativeName>
        <fullName evidence="8">tRNA(Ile)-lysidine synthetase</fullName>
    </alternativeName>
</protein>
<keyword evidence="2 8" id="KW-0963">Cytoplasm</keyword>
<evidence type="ECO:0000256" key="4">
    <source>
        <dbReference type="ARBA" id="ARBA00022694"/>
    </source>
</evidence>
<sequence length="462" mass="53223">MHNTDDFVRKHQLLNEGDTIIVAVSGGPDSLALLYYLYEHKQEFSLEIIAATIDHGLRGEESREDTAYVRTVCETLSLPLKEIFVDVARYKQKEGKGTQEAARKLRYEALETLMRTHQADSLALGHHGDDQVETLFMQLARGVSPSSVTGMPVSRKFASGRIIRPFLTVTKEELERFCDRRMITPRYDPSNNETQYTRNAFRHQLLPFLKQQNPKLHEHIQGYSERRYEEEEFLSEKAWEMMKEVVFSKGEVTLSIKSWKRYPIALQRRAFHLILNYLYNEQVEDITYIHEDLFLQLMDGDRVNSTLDFPDGLNVVRAYDQVSFTFSESHDSPFYYEELYPGGCVSLAGGAMIYAQSTKDVTGTSLYEFICDTTHVKFPLIVRNRRDGDRMKPKGMKGTKKIKDIFIDRKIPLAERNTWPIVTDGDGVVLWVPGIKKAAVECESTSLVRVTYNRSGRRNEDA</sequence>
<keyword evidence="5 8" id="KW-0547">Nucleotide-binding</keyword>
<feature type="binding site" evidence="8">
    <location>
        <begin position="25"/>
        <end position="30"/>
    </location>
    <ligand>
        <name>ATP</name>
        <dbReference type="ChEBI" id="CHEBI:30616"/>
    </ligand>
</feature>
<dbReference type="EMBL" id="FTOC01000013">
    <property type="protein sequence ID" value="SIS62088.1"/>
    <property type="molecule type" value="Genomic_DNA"/>
</dbReference>
<dbReference type="STRING" id="570947.SAMN05421687_11310"/>
<keyword evidence="6 8" id="KW-0067">ATP-binding</keyword>
<dbReference type="NCBIfam" id="TIGR02433">
    <property type="entry name" value="lysidine_TilS_C"/>
    <property type="match status" value="1"/>
</dbReference>
<dbReference type="EC" id="6.3.4.19" evidence="8"/>
<dbReference type="GO" id="GO:0032267">
    <property type="term" value="F:tRNA(Ile)-lysidine synthase activity"/>
    <property type="evidence" value="ECO:0007669"/>
    <property type="project" value="UniProtKB-EC"/>
</dbReference>
<dbReference type="Gene3D" id="3.40.50.620">
    <property type="entry name" value="HUPs"/>
    <property type="match status" value="1"/>
</dbReference>
<dbReference type="RefSeq" id="WP_234983185.1">
    <property type="nucleotide sequence ID" value="NZ_FTOC01000013.1"/>
</dbReference>
<dbReference type="InterPro" id="IPR014729">
    <property type="entry name" value="Rossmann-like_a/b/a_fold"/>
</dbReference>
<comment type="function">
    <text evidence="8">Ligates lysine onto the cytidine present at position 34 of the AUA codon-specific tRNA(Ile) that contains the anticodon CAU, in an ATP-dependent manner. Cytidine is converted to lysidine, thus changing the amino acid specificity of the tRNA from methionine to isoleucine.</text>
</comment>
<evidence type="ECO:0000313" key="11">
    <source>
        <dbReference type="Proteomes" id="UP000187608"/>
    </source>
</evidence>
<dbReference type="SUPFAM" id="SSF52402">
    <property type="entry name" value="Adenine nucleotide alpha hydrolases-like"/>
    <property type="match status" value="1"/>
</dbReference>
<keyword evidence="4 8" id="KW-0819">tRNA processing</keyword>
<reference evidence="11" key="1">
    <citation type="submission" date="2017-01" db="EMBL/GenBank/DDBJ databases">
        <authorList>
            <person name="Varghese N."/>
            <person name="Submissions S."/>
        </authorList>
    </citation>
    <scope>NUCLEOTIDE SEQUENCE [LARGE SCALE GENOMIC DNA]</scope>
    <source>
        <strain evidence="11">DSM 23127</strain>
    </source>
</reference>
<dbReference type="CDD" id="cd01992">
    <property type="entry name" value="TilS_N"/>
    <property type="match status" value="1"/>
</dbReference>
<comment type="subcellular location">
    <subcellularLocation>
        <location evidence="1 8">Cytoplasm</location>
    </subcellularLocation>
</comment>
<dbReference type="SMART" id="SM00977">
    <property type="entry name" value="TilS_C"/>
    <property type="match status" value="1"/>
</dbReference>
<evidence type="ECO:0000259" key="9">
    <source>
        <dbReference type="SMART" id="SM00977"/>
    </source>
</evidence>
<evidence type="ECO:0000313" key="10">
    <source>
        <dbReference type="EMBL" id="SIS62088.1"/>
    </source>
</evidence>